<organism evidence="1 2">
    <name type="scientific">Rhynocoris fuscipes</name>
    <dbReference type="NCBI Taxonomy" id="488301"/>
    <lineage>
        <taxon>Eukaryota</taxon>
        <taxon>Metazoa</taxon>
        <taxon>Ecdysozoa</taxon>
        <taxon>Arthropoda</taxon>
        <taxon>Hexapoda</taxon>
        <taxon>Insecta</taxon>
        <taxon>Pterygota</taxon>
        <taxon>Neoptera</taxon>
        <taxon>Paraneoptera</taxon>
        <taxon>Hemiptera</taxon>
        <taxon>Heteroptera</taxon>
        <taxon>Panheteroptera</taxon>
        <taxon>Cimicomorpha</taxon>
        <taxon>Reduviidae</taxon>
        <taxon>Harpactorinae</taxon>
        <taxon>Harpactorini</taxon>
        <taxon>Rhynocoris</taxon>
    </lineage>
</organism>
<proteinExistence type="predicted"/>
<dbReference type="Proteomes" id="UP001461498">
    <property type="component" value="Unassembled WGS sequence"/>
</dbReference>
<dbReference type="AlphaFoldDB" id="A0AAW1DG66"/>
<reference evidence="1 2" key="1">
    <citation type="submission" date="2022-12" db="EMBL/GenBank/DDBJ databases">
        <title>Chromosome-level genome assembly of true bugs.</title>
        <authorList>
            <person name="Ma L."/>
            <person name="Li H."/>
        </authorList>
    </citation>
    <scope>NUCLEOTIDE SEQUENCE [LARGE SCALE GENOMIC DNA]</scope>
    <source>
        <strain evidence="1">Lab_2022b</strain>
    </source>
</reference>
<sequence length="215" mass="24837">MFFALYKQKPFDKPKQNGIGSFNKDDDVYRVCSLKVLRGIRLPYSYIYPDIRIDHPWCGEVYSWWDNFVTTEYYYKKKHLYIYGPSNVGLVKLYGKVRLQSVMWILDNFDLHHIRHINPGGTFSQGEADKLGGYYNSKYNEENLPGGGAYHFPAVMVTNDLSGMGPKFIEYFYDNASTIGDVAQDLWNPPKTKDVGETTVASFKKKIVTPRYACM</sequence>
<name>A0AAW1DG66_9HEMI</name>
<accession>A0AAW1DG66</accession>
<evidence type="ECO:0000313" key="2">
    <source>
        <dbReference type="Proteomes" id="UP001461498"/>
    </source>
</evidence>
<protein>
    <submittedName>
        <fullName evidence="1">Uncharacterized protein</fullName>
    </submittedName>
</protein>
<evidence type="ECO:0000313" key="1">
    <source>
        <dbReference type="EMBL" id="KAK9507987.1"/>
    </source>
</evidence>
<gene>
    <name evidence="1" type="ORF">O3M35_007741</name>
</gene>
<comment type="caution">
    <text evidence="1">The sequence shown here is derived from an EMBL/GenBank/DDBJ whole genome shotgun (WGS) entry which is preliminary data.</text>
</comment>
<dbReference type="EMBL" id="JAPXFL010000004">
    <property type="protein sequence ID" value="KAK9507987.1"/>
    <property type="molecule type" value="Genomic_DNA"/>
</dbReference>
<keyword evidence="2" id="KW-1185">Reference proteome</keyword>